<name>A0A0A8ZNT3_ARUDO</name>
<proteinExistence type="predicted"/>
<dbReference type="EMBL" id="GBRH01257439">
    <property type="protein sequence ID" value="JAD40456.1"/>
    <property type="molecule type" value="Transcribed_RNA"/>
</dbReference>
<dbReference type="AlphaFoldDB" id="A0A0A8ZNT3"/>
<protein>
    <submittedName>
        <fullName evidence="1">Uncharacterized protein</fullName>
    </submittedName>
</protein>
<evidence type="ECO:0000313" key="1">
    <source>
        <dbReference type="EMBL" id="JAD40456.1"/>
    </source>
</evidence>
<reference evidence="1" key="2">
    <citation type="journal article" date="2015" name="Data Brief">
        <title>Shoot transcriptome of the giant reed, Arundo donax.</title>
        <authorList>
            <person name="Barrero R.A."/>
            <person name="Guerrero F.D."/>
            <person name="Moolhuijzen P."/>
            <person name="Goolsby J.A."/>
            <person name="Tidwell J."/>
            <person name="Bellgard S.E."/>
            <person name="Bellgard M.I."/>
        </authorList>
    </citation>
    <scope>NUCLEOTIDE SEQUENCE</scope>
    <source>
        <tissue evidence="1">Shoot tissue taken approximately 20 cm above the soil surface</tissue>
    </source>
</reference>
<organism evidence="1">
    <name type="scientific">Arundo donax</name>
    <name type="common">Giant reed</name>
    <name type="synonym">Donax arundinaceus</name>
    <dbReference type="NCBI Taxonomy" id="35708"/>
    <lineage>
        <taxon>Eukaryota</taxon>
        <taxon>Viridiplantae</taxon>
        <taxon>Streptophyta</taxon>
        <taxon>Embryophyta</taxon>
        <taxon>Tracheophyta</taxon>
        <taxon>Spermatophyta</taxon>
        <taxon>Magnoliopsida</taxon>
        <taxon>Liliopsida</taxon>
        <taxon>Poales</taxon>
        <taxon>Poaceae</taxon>
        <taxon>PACMAD clade</taxon>
        <taxon>Arundinoideae</taxon>
        <taxon>Arundineae</taxon>
        <taxon>Arundo</taxon>
    </lineage>
</organism>
<accession>A0A0A8ZNT3</accession>
<reference evidence="1" key="1">
    <citation type="submission" date="2014-09" db="EMBL/GenBank/DDBJ databases">
        <authorList>
            <person name="Magalhaes I.L.F."/>
            <person name="Oliveira U."/>
            <person name="Santos F.R."/>
            <person name="Vidigal T.H.D.A."/>
            <person name="Brescovit A.D."/>
            <person name="Santos A.J."/>
        </authorList>
    </citation>
    <scope>NUCLEOTIDE SEQUENCE</scope>
    <source>
        <tissue evidence="1">Shoot tissue taken approximately 20 cm above the soil surface</tissue>
    </source>
</reference>
<sequence>MAVKSIIPPENFAGNSWLTCQYRLQQLE</sequence>